<dbReference type="CDD" id="cd18605">
    <property type="entry name" value="ABC_6TM_MRP7_D2_like"/>
    <property type="match status" value="1"/>
</dbReference>
<dbReference type="InterPro" id="IPR027417">
    <property type="entry name" value="P-loop_NTPase"/>
</dbReference>
<feature type="transmembrane region" description="Helical" evidence="13">
    <location>
        <begin position="337"/>
        <end position="357"/>
    </location>
</feature>
<feature type="transmembrane region" description="Helical" evidence="13">
    <location>
        <begin position="172"/>
        <end position="190"/>
    </location>
</feature>
<dbReference type="Gene3D" id="1.20.1560.10">
    <property type="entry name" value="ABC transporter type 1, transmembrane domain"/>
    <property type="match status" value="2"/>
</dbReference>
<organism evidence="16">
    <name type="scientific">Eurytemora affinis</name>
    <name type="common">Copepod</name>
    <name type="synonym">Temora affinis</name>
    <dbReference type="NCBI Taxonomy" id="88015"/>
    <lineage>
        <taxon>Eukaryota</taxon>
        <taxon>Metazoa</taxon>
        <taxon>Ecdysozoa</taxon>
        <taxon>Arthropoda</taxon>
        <taxon>Crustacea</taxon>
        <taxon>Multicrustacea</taxon>
        <taxon>Hexanauplia</taxon>
        <taxon>Copepoda</taxon>
        <taxon>Calanoida</taxon>
        <taxon>Temoridae</taxon>
        <taxon>Eurytemora</taxon>
    </lineage>
</organism>
<feature type="domain" description="ABC transmembrane type-1" evidence="15">
    <location>
        <begin position="996"/>
        <end position="1198"/>
    </location>
</feature>
<feature type="transmembrane region" description="Helical" evidence="13">
    <location>
        <begin position="369"/>
        <end position="393"/>
    </location>
</feature>
<feature type="transmembrane region" description="Helical" evidence="13">
    <location>
        <begin position="440"/>
        <end position="464"/>
    </location>
</feature>
<dbReference type="PANTHER" id="PTHR24223">
    <property type="entry name" value="ATP-BINDING CASSETTE SUB-FAMILY C"/>
    <property type="match status" value="1"/>
</dbReference>
<feature type="transmembrane region" description="Helical" evidence="13">
    <location>
        <begin position="1027"/>
        <end position="1045"/>
    </location>
</feature>
<dbReference type="FunFam" id="1.20.1560.10:FF:000113">
    <property type="entry name" value="ABC transporter, putative"/>
    <property type="match status" value="1"/>
</dbReference>
<comment type="similarity">
    <text evidence="2">Belongs to the ABC transporter superfamily. ABCC family. Conjugate transporter (TC 3.A.1.208) subfamily.</text>
</comment>
<accession>A0A8B0MFV8</accession>
<dbReference type="InterPro" id="IPR011527">
    <property type="entry name" value="ABC1_TM_dom"/>
</dbReference>
<dbReference type="InterPro" id="IPR003439">
    <property type="entry name" value="ABC_transporter-like_ATP-bd"/>
</dbReference>
<evidence type="ECO:0000256" key="6">
    <source>
        <dbReference type="ARBA" id="ARBA00022737"/>
    </source>
</evidence>
<dbReference type="GO" id="GO:0008559">
    <property type="term" value="F:ABC-type xenobiotic transporter activity"/>
    <property type="evidence" value="ECO:0007669"/>
    <property type="project" value="UniProtKB-EC"/>
</dbReference>
<dbReference type="PROSITE" id="PS00211">
    <property type="entry name" value="ABC_TRANSPORTER_1"/>
    <property type="match status" value="1"/>
</dbReference>
<evidence type="ECO:0000256" key="8">
    <source>
        <dbReference type="ARBA" id="ARBA00022840"/>
    </source>
</evidence>
<evidence type="ECO:0000256" key="9">
    <source>
        <dbReference type="ARBA" id="ARBA00022967"/>
    </source>
</evidence>
<evidence type="ECO:0000256" key="10">
    <source>
        <dbReference type="ARBA" id="ARBA00022989"/>
    </source>
</evidence>
<dbReference type="SUPFAM" id="SSF52540">
    <property type="entry name" value="P-loop containing nucleoside triphosphate hydrolases"/>
    <property type="match status" value="2"/>
</dbReference>
<dbReference type="Pfam" id="PF00664">
    <property type="entry name" value="ABC_membrane"/>
    <property type="match status" value="2"/>
</dbReference>
<dbReference type="Pfam" id="PF00005">
    <property type="entry name" value="ABC_tran"/>
    <property type="match status" value="2"/>
</dbReference>
<keyword evidence="5 13" id="KW-0812">Transmembrane</keyword>
<evidence type="ECO:0000256" key="4">
    <source>
        <dbReference type="ARBA" id="ARBA00022448"/>
    </source>
</evidence>
<feature type="transmembrane region" description="Helical" evidence="13">
    <location>
        <begin position="1143"/>
        <end position="1164"/>
    </location>
</feature>
<dbReference type="PROSITE" id="PS50893">
    <property type="entry name" value="ABC_TRANSPORTER_2"/>
    <property type="match status" value="1"/>
</dbReference>
<keyword evidence="8" id="KW-0067">ATP-binding</keyword>
<feature type="transmembrane region" description="Helical" evidence="13">
    <location>
        <begin position="972"/>
        <end position="994"/>
    </location>
</feature>
<dbReference type="EMBL" id="MW149412">
    <property type="protein sequence ID" value="QTW43712.1"/>
    <property type="molecule type" value="mRNA"/>
</dbReference>
<feature type="transmembrane region" description="Helical" evidence="13">
    <location>
        <begin position="134"/>
        <end position="152"/>
    </location>
</feature>
<dbReference type="GO" id="GO:0016020">
    <property type="term" value="C:membrane"/>
    <property type="evidence" value="ECO:0007669"/>
    <property type="project" value="UniProtKB-SubCell"/>
</dbReference>
<evidence type="ECO:0000256" key="5">
    <source>
        <dbReference type="ARBA" id="ARBA00022692"/>
    </source>
</evidence>
<feature type="domain" description="ABC transmembrane type-1" evidence="15">
    <location>
        <begin position="330"/>
        <end position="612"/>
    </location>
</feature>
<evidence type="ECO:0000256" key="12">
    <source>
        <dbReference type="ARBA" id="ARBA00034018"/>
    </source>
</evidence>
<dbReference type="CDD" id="cd18598">
    <property type="entry name" value="ABC_6TM_MRP7_D1_like"/>
    <property type="match status" value="1"/>
</dbReference>
<evidence type="ECO:0000256" key="7">
    <source>
        <dbReference type="ARBA" id="ARBA00022741"/>
    </source>
</evidence>
<dbReference type="InterPro" id="IPR050173">
    <property type="entry name" value="ABC_transporter_C-like"/>
</dbReference>
<feature type="transmembrane region" description="Helical" evidence="13">
    <location>
        <begin position="71"/>
        <end position="91"/>
    </location>
</feature>
<dbReference type="InterPro" id="IPR003593">
    <property type="entry name" value="AAA+_ATPase"/>
</dbReference>
<dbReference type="Gene3D" id="3.40.50.300">
    <property type="entry name" value="P-loop containing nucleotide triphosphate hydrolases"/>
    <property type="match status" value="2"/>
</dbReference>
<dbReference type="FunFam" id="3.40.50.300:FF:000997">
    <property type="entry name" value="Multidrug resistance-associated protein 1"/>
    <property type="match status" value="1"/>
</dbReference>
<feature type="transmembrane region" description="Helical" evidence="13">
    <location>
        <begin position="589"/>
        <end position="611"/>
    </location>
</feature>
<dbReference type="FunFam" id="1.20.1560.10:FF:000037">
    <property type="entry name" value="ATP-binding cassette subfamily C member 10"/>
    <property type="match status" value="1"/>
</dbReference>
<keyword evidence="4" id="KW-0813">Transport</keyword>
<dbReference type="CDD" id="cd03250">
    <property type="entry name" value="ABCC_MRP_domain1"/>
    <property type="match status" value="1"/>
</dbReference>
<dbReference type="OrthoDB" id="6500128at2759"/>
<keyword evidence="10 13" id="KW-1133">Transmembrane helix</keyword>
<feature type="domain" description="ABC transporter" evidence="14">
    <location>
        <begin position="652"/>
        <end position="902"/>
    </location>
</feature>
<keyword evidence="6" id="KW-0677">Repeat</keyword>
<dbReference type="GO" id="GO:0005524">
    <property type="term" value="F:ATP binding"/>
    <property type="evidence" value="ECO:0007669"/>
    <property type="project" value="UniProtKB-KW"/>
</dbReference>
<comment type="subcellular location">
    <subcellularLocation>
        <location evidence="1">Membrane</location>
        <topology evidence="1">Multi-pass membrane protein</topology>
    </subcellularLocation>
</comment>
<evidence type="ECO:0000313" key="16">
    <source>
        <dbReference type="EMBL" id="QTW43712.1"/>
    </source>
</evidence>
<feature type="transmembrane region" description="Helical" evidence="13">
    <location>
        <begin position="896"/>
        <end position="917"/>
    </location>
</feature>
<dbReference type="PANTHER" id="PTHR24223:SF330">
    <property type="entry name" value="ATP-BINDING CASSETTE SUB-FAMILY C MEMBER 10"/>
    <property type="match status" value="1"/>
</dbReference>
<dbReference type="SMART" id="SM00382">
    <property type="entry name" value="AAA"/>
    <property type="match status" value="1"/>
</dbReference>
<feature type="transmembrane region" description="Helical" evidence="13">
    <location>
        <begin position="31"/>
        <end position="50"/>
    </location>
</feature>
<reference evidence="16" key="2">
    <citation type="journal article" name="Mar. Pollut. Bull.">
        <title>The genome of the European estuarine calanoid copepod Eurytemora affinis: Potential use in molecular ecotoxicology.</title>
        <authorList>
            <person name="Choi B.S."/>
            <person name="Kim D.H."/>
            <person name="Kim M.S."/>
            <person name="Park J.C."/>
            <person name="Lee Y.H."/>
            <person name="Kim H.J."/>
            <person name="Jeong C.B."/>
            <person name="Hagiwara A."/>
            <person name="Souissi S."/>
            <person name="Lee J.S."/>
        </authorList>
    </citation>
    <scope>NUCLEOTIDE SEQUENCE</scope>
</reference>
<comment type="catalytic activity">
    <reaction evidence="12">
        <text>ATP + H2O + xenobioticSide 1 = ADP + phosphate + xenobioticSide 2.</text>
        <dbReference type="EC" id="7.6.2.2"/>
    </reaction>
</comment>
<name>A0A8B0MFV8_EURAF</name>
<reference evidence="16" key="1">
    <citation type="submission" date="2020-10" db="EMBL/GenBank/DDBJ databases">
        <authorList>
            <person name="Kim D.-H."/>
        </authorList>
    </citation>
    <scope>NUCLEOTIDE SEQUENCE</scope>
</reference>
<feature type="transmembrane region" description="Helical" evidence="13">
    <location>
        <begin position="103"/>
        <end position="122"/>
    </location>
</feature>
<dbReference type="InterPro" id="IPR017871">
    <property type="entry name" value="ABC_transporter-like_CS"/>
</dbReference>
<evidence type="ECO:0000256" key="1">
    <source>
        <dbReference type="ARBA" id="ARBA00004141"/>
    </source>
</evidence>
<proteinExistence type="evidence at transcript level"/>
<dbReference type="GO" id="GO:0016887">
    <property type="term" value="F:ATP hydrolysis activity"/>
    <property type="evidence" value="ECO:0007669"/>
    <property type="project" value="InterPro"/>
</dbReference>
<evidence type="ECO:0000256" key="3">
    <source>
        <dbReference type="ARBA" id="ARBA00012191"/>
    </source>
</evidence>
<keyword evidence="11 13" id="KW-0472">Membrane</keyword>
<evidence type="ECO:0000259" key="14">
    <source>
        <dbReference type="PROSITE" id="PS50893"/>
    </source>
</evidence>
<feature type="transmembrane region" description="Helical" evidence="13">
    <location>
        <begin position="1051"/>
        <end position="1069"/>
    </location>
</feature>
<evidence type="ECO:0000256" key="11">
    <source>
        <dbReference type="ARBA" id="ARBA00023136"/>
    </source>
</evidence>
<sequence length="1309" mass="146461">MFINETRLCGQEEFHVWNKTAEDFGTCFQHIFLIFPAQVFLAAASAYYLGFQSTQWFLRSRIQKQTLICRFLAVLLLTLIPFSRSIALYCLDRTSMLQEGEAGILSGAVQTFSWCLHLVYSYQLRHRISLSVRGPQPVIFAWFLCLLVNIIQCRSIISQSDHLVGISDKVTFASAIISCICQGVYLLTLIPAGDQRSSQYEELGSRDRPDTEPLLSELGFSTSFRQRALYAGNYGGFLDEHDPYYLGVAKDSSKVGWLNKLLFFWVNPLIAKGVRGNLNTADDVHDLPEYMTVHQIGLTFKQKWDYAERLNPGSVKLLKILYSCYGRTFFAIGSLKFITDVSGFAGPILLNLLVTFVEDKKKEIPIGYGYLYAILLSLSAFISAISSCHFNFFMSELGLRIRGAVSSSVYRKVMNVSKSKLSKFNNGQIINFMSTDVDRIVNFCPSLHAAWSLPFQFIVTLILLHQQVGISFLTGLIFTILVIPVNKWIANKIGNLSEKMMTAKDSRVNLMSELLSGIRVIKCFNWQKFFSRKVNEKRGDELKHLKGRKYLDALCVFLWATTPVIISVLTFITYVLLGNTLTAAKVFTSVALFAMLTGPLNAFPWVLNGLIESLVSLHRLDKFFALEEFNPDAYFSRMYDIAKIEQEENSSIVMQNASFLHQNEEDSQFRLNKLNLSVLEGEFIGIIGTVGAGKSSLLELVVGELEKVDGCIAVDKPSEGIGYVTQEPWIQEGNIRDNILFGTAYQHTLYSQVTEACALVDDFKSLSRGDMTNVGEKGSKLSGGQKARISLARAVYQNKKLYLIDDIFSAVDAHVAAHIYRKCIMGLLGHTTRLLCTHHTRYLTSADTVGPPSSILPKMCQKAAEASIAFRNVSIEGSNIETQEKGTVKFAIYKQYWKAVGVLLSPTILLSLLAMQITRNLTDVWLAHWVSLDESNSTSPNASSPELQYYHKYQSEDDHGGPHWRTDLNIRYYLTVYATIAASNSFFSLIRAFLVILKGRITFFDNTPVGRILNRFSSDLYTVDDSLPFILNIFLANLFGVIGPACVTVYALPWILCILVPLTFTYLNIQTRYRPASRDLKRIGSVSLSPIYSHFSETLSGVSTIRAMNQTARFVRENEERLTSSMRASYAGQAASQWLELRLQMIGCGMVAGVAVIAVLQHHLSIANPGLVGLAISYALGITGKLSGLVSSFTETEKELVAVERCVQYQNHLPEALKGVTLQTKASEKVGIVGRTGSGKSSIFQCLYRLVEIESGSIRENLDPDSFCSSRQLKEALKKAKLDRFVDRLGGLDYQISEFRCKGVLQAYK</sequence>
<evidence type="ECO:0000256" key="13">
    <source>
        <dbReference type="SAM" id="Phobius"/>
    </source>
</evidence>
<keyword evidence="7" id="KW-0547">Nucleotide-binding</keyword>
<protein>
    <recommendedName>
        <fullName evidence="3">ABC-type xenobiotic transporter</fullName>
        <ecNumber evidence="3">7.6.2.2</ecNumber>
    </recommendedName>
</protein>
<dbReference type="SUPFAM" id="SSF90123">
    <property type="entry name" value="ABC transporter transmembrane region"/>
    <property type="match status" value="2"/>
</dbReference>
<feature type="transmembrane region" description="Helical" evidence="13">
    <location>
        <begin position="470"/>
        <end position="490"/>
    </location>
</feature>
<evidence type="ECO:0000259" key="15">
    <source>
        <dbReference type="PROSITE" id="PS50929"/>
    </source>
</evidence>
<dbReference type="InterPro" id="IPR036640">
    <property type="entry name" value="ABC1_TM_sf"/>
</dbReference>
<feature type="transmembrane region" description="Helical" evidence="13">
    <location>
        <begin position="553"/>
        <end position="577"/>
    </location>
</feature>
<keyword evidence="9" id="KW-1278">Translocase</keyword>
<feature type="transmembrane region" description="Helical" evidence="13">
    <location>
        <begin position="1170"/>
        <end position="1190"/>
    </location>
</feature>
<dbReference type="PROSITE" id="PS50929">
    <property type="entry name" value="ABC_TM1F"/>
    <property type="match status" value="2"/>
</dbReference>
<dbReference type="EC" id="7.6.2.2" evidence="3"/>
<evidence type="ECO:0000256" key="2">
    <source>
        <dbReference type="ARBA" id="ARBA00009726"/>
    </source>
</evidence>